<evidence type="ECO:0000256" key="1">
    <source>
        <dbReference type="SAM" id="SignalP"/>
    </source>
</evidence>
<dbReference type="RefSeq" id="WP_212694607.1">
    <property type="nucleotide sequence ID" value="NZ_CP058649.1"/>
</dbReference>
<sequence length="403" mass="46124">MKKKKRSILAFVLAANVLLSCAPSYAISHEQMREAPIYNLADRGILKGEGSQIDGSKTITRYRSVVMLLRLLNLEEDMANYDFVGKDTFDDANGHNMYIQRLMGYIKAHPELHIAWSTDDTFQPYKEITSTEYVAMLLQVLNYHDKVDYTQDTVKLKAEQVGLFYYENDVFNVYELARLTYKVLQIIPKGTVSSLGEQLGVPVVNKKIDIESVESIDATLQKITLKSYRPKAFLETSYFKLTDSQKNTFALTSVYQNPAYCELSTEPLKTNEVYTLTYGEDTYTFVAKPADTEQPRLILAKPLSNNKMQIQFSEDIKPYKILDSYIEVIKLDGMTNVPDDYKVDITAMNLVMNEDGSTDWSTYIIHTTRQEPGEYRIHVPHIKDLTNKPIDTEHSKAPYSIIQ</sequence>
<proteinExistence type="predicted"/>
<keyword evidence="1" id="KW-0732">Signal</keyword>
<organism evidence="2 3">
    <name type="scientific">Vallitalea pronyensis</name>
    <dbReference type="NCBI Taxonomy" id="1348613"/>
    <lineage>
        <taxon>Bacteria</taxon>
        <taxon>Bacillati</taxon>
        <taxon>Bacillota</taxon>
        <taxon>Clostridia</taxon>
        <taxon>Lachnospirales</taxon>
        <taxon>Vallitaleaceae</taxon>
        <taxon>Vallitalea</taxon>
    </lineage>
</organism>
<feature type="signal peptide" evidence="1">
    <location>
        <begin position="1"/>
        <end position="26"/>
    </location>
</feature>
<dbReference type="Proteomes" id="UP000683246">
    <property type="component" value="Chromosome"/>
</dbReference>
<evidence type="ECO:0000313" key="2">
    <source>
        <dbReference type="EMBL" id="QUI23917.1"/>
    </source>
</evidence>
<name>A0A8J8MM39_9FIRM</name>
<dbReference type="AlphaFoldDB" id="A0A8J8MM39"/>
<evidence type="ECO:0008006" key="4">
    <source>
        <dbReference type="Google" id="ProtNLM"/>
    </source>
</evidence>
<protein>
    <recommendedName>
        <fullName evidence="4">S-layer homology domain-containing protein</fullName>
    </recommendedName>
</protein>
<dbReference type="KEGG" id="vpy:HZI73_17180"/>
<gene>
    <name evidence="2" type="ORF">HZI73_17180</name>
</gene>
<accession>A0A8J8MM39</accession>
<dbReference type="EMBL" id="CP058649">
    <property type="protein sequence ID" value="QUI23917.1"/>
    <property type="molecule type" value="Genomic_DNA"/>
</dbReference>
<evidence type="ECO:0000313" key="3">
    <source>
        <dbReference type="Proteomes" id="UP000683246"/>
    </source>
</evidence>
<feature type="chain" id="PRO_5035241618" description="S-layer homology domain-containing protein" evidence="1">
    <location>
        <begin position="27"/>
        <end position="403"/>
    </location>
</feature>
<keyword evidence="3" id="KW-1185">Reference proteome</keyword>
<reference evidence="2" key="1">
    <citation type="submission" date="2020-07" db="EMBL/GenBank/DDBJ databases">
        <title>Vallitalea pronyensis genome.</title>
        <authorList>
            <person name="Postec A."/>
        </authorList>
    </citation>
    <scope>NUCLEOTIDE SEQUENCE</scope>
    <source>
        <strain evidence="2">FatNI3</strain>
    </source>
</reference>
<dbReference type="PROSITE" id="PS51257">
    <property type="entry name" value="PROKAR_LIPOPROTEIN"/>
    <property type="match status" value="1"/>
</dbReference>